<name>A0ACC1HAN4_9FUNG</name>
<organism evidence="1 2">
    <name type="scientific">Spiromyces aspiralis</name>
    <dbReference type="NCBI Taxonomy" id="68401"/>
    <lineage>
        <taxon>Eukaryota</taxon>
        <taxon>Fungi</taxon>
        <taxon>Fungi incertae sedis</taxon>
        <taxon>Zoopagomycota</taxon>
        <taxon>Kickxellomycotina</taxon>
        <taxon>Kickxellomycetes</taxon>
        <taxon>Kickxellales</taxon>
        <taxon>Kickxellaceae</taxon>
        <taxon>Spiromyces</taxon>
    </lineage>
</organism>
<evidence type="ECO:0000313" key="1">
    <source>
        <dbReference type="EMBL" id="KAJ1673610.1"/>
    </source>
</evidence>
<accession>A0ACC1HAN4</accession>
<feature type="non-terminal residue" evidence="1">
    <location>
        <position position="252"/>
    </location>
</feature>
<gene>
    <name evidence="1" type="ORF">EV182_004896</name>
</gene>
<dbReference type="Proteomes" id="UP001145114">
    <property type="component" value="Unassembled WGS sequence"/>
</dbReference>
<dbReference type="EMBL" id="JAMZIH010006754">
    <property type="protein sequence ID" value="KAJ1673610.1"/>
    <property type="molecule type" value="Genomic_DNA"/>
</dbReference>
<evidence type="ECO:0000313" key="2">
    <source>
        <dbReference type="Proteomes" id="UP001145114"/>
    </source>
</evidence>
<sequence>MYPLDGKQPGGSPRVAKTRLQLQVGKGGANQYNSVLDVFRHIIKEEGPTRLYRGIIPPIMVEAPKRAVKFAANEQYGQLYLKLFGKTKMDQSTAILTGISAGITEALIVSEPELIKIRLQARENAGKYAGTMDCIRKIYAQEGFMTFFNGLESTIWRHALWNGGYFGSIFAIREALPKAETKKGQLGVNFIAGALGGTIGTALNTPADVIKTRIQNHLPEHGPFKYKHYIPGLVTVVKEEGFAALYKGFVPK</sequence>
<comment type="caution">
    <text evidence="1">The sequence shown here is derived from an EMBL/GenBank/DDBJ whole genome shotgun (WGS) entry which is preliminary data.</text>
</comment>
<reference evidence="1" key="1">
    <citation type="submission" date="2022-06" db="EMBL/GenBank/DDBJ databases">
        <title>Phylogenomic reconstructions and comparative analyses of Kickxellomycotina fungi.</title>
        <authorList>
            <person name="Reynolds N.K."/>
            <person name="Stajich J.E."/>
            <person name="Barry K."/>
            <person name="Grigoriev I.V."/>
            <person name="Crous P."/>
            <person name="Smith M.E."/>
        </authorList>
    </citation>
    <scope>NUCLEOTIDE SEQUENCE</scope>
    <source>
        <strain evidence="1">RSA 2271</strain>
    </source>
</reference>
<protein>
    <submittedName>
        <fullName evidence="1">Uncharacterized protein</fullName>
    </submittedName>
</protein>
<keyword evidence="2" id="KW-1185">Reference proteome</keyword>
<proteinExistence type="predicted"/>